<keyword evidence="4 6" id="KW-0689">Ribosomal protein</keyword>
<accession>A0A518EWE7</accession>
<comment type="subunit">
    <text evidence="6">Part of the 50S ribosomal subunit. Contacts protein L29, and trigger factor when it is bound to the ribosome.</text>
</comment>
<gene>
    <name evidence="6 7" type="primary">rplW</name>
    <name evidence="7" type="ORF">Poly30_39580</name>
</gene>
<keyword evidence="3 6" id="KW-0694">RNA-binding</keyword>
<dbReference type="FunFam" id="3.30.70.330:FF:000001">
    <property type="entry name" value="50S ribosomal protein L23"/>
    <property type="match status" value="1"/>
</dbReference>
<evidence type="ECO:0000256" key="3">
    <source>
        <dbReference type="ARBA" id="ARBA00022884"/>
    </source>
</evidence>
<dbReference type="Pfam" id="PF00276">
    <property type="entry name" value="Ribosomal_L23"/>
    <property type="match status" value="1"/>
</dbReference>
<keyword evidence="5 6" id="KW-0687">Ribonucleoprotein</keyword>
<dbReference type="GO" id="GO:0019843">
    <property type="term" value="F:rRNA binding"/>
    <property type="evidence" value="ECO:0007669"/>
    <property type="project" value="UniProtKB-UniRule"/>
</dbReference>
<evidence type="ECO:0000313" key="7">
    <source>
        <dbReference type="EMBL" id="QDV08415.1"/>
    </source>
</evidence>
<evidence type="ECO:0000256" key="2">
    <source>
        <dbReference type="ARBA" id="ARBA00022730"/>
    </source>
</evidence>
<dbReference type="GO" id="GO:1990904">
    <property type="term" value="C:ribonucleoprotein complex"/>
    <property type="evidence" value="ECO:0007669"/>
    <property type="project" value="UniProtKB-KW"/>
</dbReference>
<dbReference type="GO" id="GO:0003735">
    <property type="term" value="F:structural constituent of ribosome"/>
    <property type="evidence" value="ECO:0007669"/>
    <property type="project" value="InterPro"/>
</dbReference>
<keyword evidence="2 6" id="KW-0699">rRNA-binding</keyword>
<sequence>MSQHLDRYYNIIKKSHVTEKATNDSLNRNAYHFVVPTNANKVEIRHAIESLFEVKVEAVNTLTKRGKVRRRGYVKGQKPDWKKAMVTLKEGDSIDIF</sequence>
<dbReference type="HAMAP" id="MF_01369_B">
    <property type="entry name" value="Ribosomal_uL23_B"/>
    <property type="match status" value="1"/>
</dbReference>
<dbReference type="Gene3D" id="3.30.70.330">
    <property type="match status" value="1"/>
</dbReference>
<dbReference type="AlphaFoldDB" id="A0A518EWE7"/>
<dbReference type="InterPro" id="IPR012677">
    <property type="entry name" value="Nucleotide-bd_a/b_plait_sf"/>
</dbReference>
<dbReference type="EMBL" id="CP036434">
    <property type="protein sequence ID" value="QDV08415.1"/>
    <property type="molecule type" value="Genomic_DNA"/>
</dbReference>
<proteinExistence type="inferred from homology"/>
<dbReference type="GO" id="GO:0005840">
    <property type="term" value="C:ribosome"/>
    <property type="evidence" value="ECO:0007669"/>
    <property type="project" value="UniProtKB-KW"/>
</dbReference>
<keyword evidence="8" id="KW-1185">Reference proteome</keyword>
<dbReference type="OrthoDB" id="9793353at2"/>
<comment type="similarity">
    <text evidence="1 6">Belongs to the universal ribosomal protein uL23 family.</text>
</comment>
<name>A0A518EWE7_9BACT</name>
<dbReference type="Proteomes" id="UP000320390">
    <property type="component" value="Chromosome"/>
</dbReference>
<reference evidence="7 8" key="1">
    <citation type="submission" date="2019-02" db="EMBL/GenBank/DDBJ databases">
        <title>Deep-cultivation of Planctomycetes and their phenomic and genomic characterization uncovers novel biology.</title>
        <authorList>
            <person name="Wiegand S."/>
            <person name="Jogler M."/>
            <person name="Boedeker C."/>
            <person name="Pinto D."/>
            <person name="Vollmers J."/>
            <person name="Rivas-Marin E."/>
            <person name="Kohn T."/>
            <person name="Peeters S.H."/>
            <person name="Heuer A."/>
            <person name="Rast P."/>
            <person name="Oberbeckmann S."/>
            <person name="Bunk B."/>
            <person name="Jeske O."/>
            <person name="Meyerdierks A."/>
            <person name="Storesund J.E."/>
            <person name="Kallscheuer N."/>
            <person name="Luecker S."/>
            <person name="Lage O.M."/>
            <person name="Pohl T."/>
            <person name="Merkel B.J."/>
            <person name="Hornburger P."/>
            <person name="Mueller R.-W."/>
            <person name="Bruemmer F."/>
            <person name="Labrenz M."/>
            <person name="Spormann A.M."/>
            <person name="Op den Camp H."/>
            <person name="Overmann J."/>
            <person name="Amann R."/>
            <person name="Jetten M.S.M."/>
            <person name="Mascher T."/>
            <person name="Medema M.H."/>
            <person name="Devos D.P."/>
            <person name="Kaster A.-K."/>
            <person name="Ovreas L."/>
            <person name="Rohde M."/>
            <person name="Galperin M.Y."/>
            <person name="Jogler C."/>
        </authorList>
    </citation>
    <scope>NUCLEOTIDE SEQUENCE [LARGE SCALE GENOMIC DNA]</scope>
    <source>
        <strain evidence="7 8">Poly30</strain>
    </source>
</reference>
<evidence type="ECO:0000256" key="6">
    <source>
        <dbReference type="HAMAP-Rule" id="MF_01369"/>
    </source>
</evidence>
<dbReference type="NCBIfam" id="NF004359">
    <property type="entry name" value="PRK05738.1-3"/>
    <property type="match status" value="1"/>
</dbReference>
<dbReference type="RefSeq" id="WP_145201036.1">
    <property type="nucleotide sequence ID" value="NZ_CP036434.1"/>
</dbReference>
<dbReference type="SUPFAM" id="SSF54189">
    <property type="entry name" value="Ribosomal proteins S24e, L23 and L15e"/>
    <property type="match status" value="1"/>
</dbReference>
<evidence type="ECO:0000256" key="4">
    <source>
        <dbReference type="ARBA" id="ARBA00022980"/>
    </source>
</evidence>
<protein>
    <recommendedName>
        <fullName evidence="6">Large ribosomal subunit protein uL23</fullName>
    </recommendedName>
</protein>
<comment type="function">
    <text evidence="6">One of the early assembly proteins it binds 23S rRNA. One of the proteins that surrounds the polypeptide exit tunnel on the outside of the ribosome. Forms the main docking site for trigger factor binding to the ribosome.</text>
</comment>
<dbReference type="PANTHER" id="PTHR11620">
    <property type="entry name" value="60S RIBOSOMAL PROTEIN L23A"/>
    <property type="match status" value="1"/>
</dbReference>
<dbReference type="InterPro" id="IPR013025">
    <property type="entry name" value="Ribosomal_uL23-like"/>
</dbReference>
<dbReference type="NCBIfam" id="NF004363">
    <property type="entry name" value="PRK05738.2-4"/>
    <property type="match status" value="1"/>
</dbReference>
<dbReference type="GO" id="GO:0006412">
    <property type="term" value="P:translation"/>
    <property type="evidence" value="ECO:0007669"/>
    <property type="project" value="UniProtKB-UniRule"/>
</dbReference>
<organism evidence="7 8">
    <name type="scientific">Saltatorellus ferox</name>
    <dbReference type="NCBI Taxonomy" id="2528018"/>
    <lineage>
        <taxon>Bacteria</taxon>
        <taxon>Pseudomonadati</taxon>
        <taxon>Planctomycetota</taxon>
        <taxon>Planctomycetia</taxon>
        <taxon>Planctomycetia incertae sedis</taxon>
        <taxon>Saltatorellus</taxon>
    </lineage>
</organism>
<dbReference type="InterPro" id="IPR012678">
    <property type="entry name" value="Ribosomal_uL23/eL15/eS24_sf"/>
</dbReference>
<evidence type="ECO:0000313" key="8">
    <source>
        <dbReference type="Proteomes" id="UP000320390"/>
    </source>
</evidence>
<evidence type="ECO:0000256" key="5">
    <source>
        <dbReference type="ARBA" id="ARBA00023274"/>
    </source>
</evidence>
<evidence type="ECO:0000256" key="1">
    <source>
        <dbReference type="ARBA" id="ARBA00006700"/>
    </source>
</evidence>